<keyword evidence="2" id="KW-1185">Reference proteome</keyword>
<dbReference type="AlphaFoldDB" id="A0A0L8V4R7"/>
<evidence type="ECO:0000313" key="1">
    <source>
        <dbReference type="EMBL" id="KOH43490.1"/>
    </source>
</evidence>
<gene>
    <name evidence="1" type="ORF">NC99_36750</name>
</gene>
<dbReference type="PATRIC" id="fig|1409788.3.peg.3761"/>
<name>A0A0L8V4R7_9BACT</name>
<organism evidence="1 2">
    <name type="scientific">Sunxiuqinia dokdonensis</name>
    <dbReference type="NCBI Taxonomy" id="1409788"/>
    <lineage>
        <taxon>Bacteria</taxon>
        <taxon>Pseudomonadati</taxon>
        <taxon>Bacteroidota</taxon>
        <taxon>Bacteroidia</taxon>
        <taxon>Marinilabiliales</taxon>
        <taxon>Prolixibacteraceae</taxon>
        <taxon>Sunxiuqinia</taxon>
    </lineage>
</organism>
<evidence type="ECO:0008006" key="3">
    <source>
        <dbReference type="Google" id="ProtNLM"/>
    </source>
</evidence>
<sequence length="149" mass="17534">MEDPVLVQKGYEPPIHNFFIETPEGEDIKDFFLYDESYTFFYIAYNLEKADISKMAAINELARYAEEKGMNFIGLTSSMFDEIDEFRAEHDIPFELFNADEITLKTMIRSNPGLMLIKNGTILEKWHYNDIPDLEEFEMQLAYFKQLGK</sequence>
<dbReference type="STRING" id="1409788.NC99_36750"/>
<reference evidence="2" key="1">
    <citation type="submission" date="2015-07" db="EMBL/GenBank/DDBJ databases">
        <title>Genome sequencing of Sunxiuqinia dokdonensis strain SK.</title>
        <authorList>
            <person name="Ahn S."/>
            <person name="Kim B.-C."/>
        </authorList>
    </citation>
    <scope>NUCLEOTIDE SEQUENCE [LARGE SCALE GENOMIC DNA]</scope>
    <source>
        <strain evidence="2">SK</strain>
    </source>
</reference>
<accession>A0A0L8V4R7</accession>
<dbReference type="EMBL" id="LGIA01000184">
    <property type="protein sequence ID" value="KOH43490.1"/>
    <property type="molecule type" value="Genomic_DNA"/>
</dbReference>
<protein>
    <recommendedName>
        <fullName evidence="3">Alkyl hydroperoxide reductase subunit C/ Thiol specific antioxidant domain-containing protein</fullName>
    </recommendedName>
</protein>
<comment type="caution">
    <text evidence="1">The sequence shown here is derived from an EMBL/GenBank/DDBJ whole genome shotgun (WGS) entry which is preliminary data.</text>
</comment>
<proteinExistence type="predicted"/>
<dbReference type="Proteomes" id="UP000036958">
    <property type="component" value="Unassembled WGS sequence"/>
</dbReference>
<evidence type="ECO:0000313" key="2">
    <source>
        <dbReference type="Proteomes" id="UP000036958"/>
    </source>
</evidence>